<dbReference type="PANTHER" id="PTHR33376">
    <property type="match status" value="1"/>
</dbReference>
<dbReference type="Proteomes" id="UP001198151">
    <property type="component" value="Unassembled WGS sequence"/>
</dbReference>
<reference evidence="6 7" key="1">
    <citation type="submission" date="2021-10" db="EMBL/GenBank/DDBJ databases">
        <title>Anaerobic single-cell dispensing facilitates the cultivation of human gut bacteria.</title>
        <authorList>
            <person name="Afrizal A."/>
        </authorList>
    </citation>
    <scope>NUCLEOTIDE SEQUENCE [LARGE SCALE GENOMIC DNA]</scope>
    <source>
        <strain evidence="6 7">CLA-AA-H200</strain>
    </source>
</reference>
<dbReference type="NCBIfam" id="TIGR00787">
    <property type="entry name" value="dctP"/>
    <property type="match status" value="1"/>
</dbReference>
<comment type="caution">
    <text evidence="6">The sequence shown here is derived from an EMBL/GenBank/DDBJ whole genome shotgun (WGS) entry which is preliminary data.</text>
</comment>
<dbReference type="RefSeq" id="WP_227706224.1">
    <property type="nucleotide sequence ID" value="NZ_JAJEQX010000001.1"/>
</dbReference>
<dbReference type="PROSITE" id="PS51257">
    <property type="entry name" value="PROKAR_LIPOPROTEIN"/>
    <property type="match status" value="1"/>
</dbReference>
<evidence type="ECO:0000256" key="5">
    <source>
        <dbReference type="SAM" id="SignalP"/>
    </source>
</evidence>
<comment type="similarity">
    <text evidence="2">Belongs to the bacterial solute-binding protein 7 family.</text>
</comment>
<name>A0ABS8FSU8_9FIRM</name>
<proteinExistence type="inferred from homology"/>
<dbReference type="EMBL" id="JAJEQX010000001">
    <property type="protein sequence ID" value="MCC2253065.1"/>
    <property type="molecule type" value="Genomic_DNA"/>
</dbReference>
<feature type="chain" id="PRO_5047528107" evidence="5">
    <location>
        <begin position="21"/>
        <end position="360"/>
    </location>
</feature>
<dbReference type="InterPro" id="IPR018389">
    <property type="entry name" value="DctP_fam"/>
</dbReference>
<protein>
    <submittedName>
        <fullName evidence="6">DctP family TRAP transporter solute-binding subunit</fullName>
    </submittedName>
</protein>
<comment type="subcellular location">
    <subcellularLocation>
        <location evidence="1">Cell envelope</location>
    </subcellularLocation>
</comment>
<evidence type="ECO:0000256" key="2">
    <source>
        <dbReference type="ARBA" id="ARBA00009023"/>
    </source>
</evidence>
<dbReference type="InterPro" id="IPR004682">
    <property type="entry name" value="TRAP_DctP"/>
</dbReference>
<gene>
    <name evidence="6" type="ORF">LKD70_01180</name>
</gene>
<evidence type="ECO:0000256" key="3">
    <source>
        <dbReference type="ARBA" id="ARBA00022448"/>
    </source>
</evidence>
<evidence type="ECO:0000256" key="4">
    <source>
        <dbReference type="ARBA" id="ARBA00022729"/>
    </source>
</evidence>
<dbReference type="InterPro" id="IPR038404">
    <property type="entry name" value="TRAP_DctP_sf"/>
</dbReference>
<evidence type="ECO:0000256" key="1">
    <source>
        <dbReference type="ARBA" id="ARBA00004196"/>
    </source>
</evidence>
<keyword evidence="7" id="KW-1185">Reference proteome</keyword>
<keyword evidence="4 5" id="KW-0732">Signal</keyword>
<dbReference type="PIRSF" id="PIRSF006470">
    <property type="entry name" value="DctB"/>
    <property type="match status" value="1"/>
</dbReference>
<accession>A0ABS8FSU8</accession>
<dbReference type="Gene3D" id="3.40.190.170">
    <property type="entry name" value="Bacterial extracellular solute-binding protein, family 7"/>
    <property type="match status" value="1"/>
</dbReference>
<evidence type="ECO:0000313" key="7">
    <source>
        <dbReference type="Proteomes" id="UP001198151"/>
    </source>
</evidence>
<keyword evidence="3" id="KW-0813">Transport</keyword>
<sequence>MKKKILAVLLCVSMTAVMFAGCGSSTGGEAASPDDYDFEVPVSDLEVEGDHISISLFAGSLAENTTAGEAIKRMAAYINVNSNGTIDADPFYDTQLGDATSMVQGLQQDTINIGVAGTSYFSGLVPEVDVFQLPYLFSDLEDARAATETDAPAVQAIFEKLETEGNIVGLAFFENGFRELTNNVRPVETPEDMEGIRMRTLSSNVQIEFWESMGALATSIDASELYTALQQGTVNAQDNPLHEIVSRRFYEVQPYITLNDSVYTPLLLGMSKATWDRMSESQQELIREATDWARDQQIELTDEAQADALQTIKDFGCEVVEEPDRDAFREYGEATWSLFTDEYGTELVDMIQEQLGSDAE</sequence>
<dbReference type="PANTHER" id="PTHR33376:SF4">
    <property type="entry name" value="SIALIC ACID-BINDING PERIPLASMIC PROTEIN SIAP"/>
    <property type="match status" value="1"/>
</dbReference>
<evidence type="ECO:0000313" key="6">
    <source>
        <dbReference type="EMBL" id="MCC2253065.1"/>
    </source>
</evidence>
<dbReference type="NCBIfam" id="NF037995">
    <property type="entry name" value="TRAP_S1"/>
    <property type="match status" value="1"/>
</dbReference>
<organism evidence="6 7">
    <name type="scientific">Ruminococcus turbiniformis</name>
    <dbReference type="NCBI Taxonomy" id="2881258"/>
    <lineage>
        <taxon>Bacteria</taxon>
        <taxon>Bacillati</taxon>
        <taxon>Bacillota</taxon>
        <taxon>Clostridia</taxon>
        <taxon>Eubacteriales</taxon>
        <taxon>Oscillospiraceae</taxon>
        <taxon>Ruminococcus</taxon>
    </lineage>
</organism>
<dbReference type="Pfam" id="PF03480">
    <property type="entry name" value="DctP"/>
    <property type="match status" value="1"/>
</dbReference>
<feature type="signal peptide" evidence="5">
    <location>
        <begin position="1"/>
        <end position="20"/>
    </location>
</feature>